<protein>
    <submittedName>
        <fullName evidence="2">Uncharacterized protein</fullName>
    </submittedName>
</protein>
<reference evidence="2 3" key="1">
    <citation type="submission" date="2020-11" db="EMBL/GenBank/DDBJ databases">
        <authorList>
            <person name="Wallbank WR R."/>
            <person name="Pardo Diaz C."/>
            <person name="Kozak K."/>
            <person name="Martin S."/>
            <person name="Jiggins C."/>
            <person name="Moest M."/>
            <person name="Warren A I."/>
            <person name="Generalovic N T."/>
            <person name="Byers J.R.P. K."/>
            <person name="Montejo-Kovacevich G."/>
            <person name="Yen C E."/>
        </authorList>
    </citation>
    <scope>NUCLEOTIDE SEQUENCE [LARGE SCALE GENOMIC DNA]</scope>
</reference>
<dbReference type="Proteomes" id="UP000594454">
    <property type="component" value="Chromosome 2"/>
</dbReference>
<feature type="compositionally biased region" description="Polar residues" evidence="1">
    <location>
        <begin position="73"/>
        <end position="86"/>
    </location>
</feature>
<feature type="compositionally biased region" description="Low complexity" evidence="1">
    <location>
        <begin position="21"/>
        <end position="35"/>
    </location>
</feature>
<proteinExistence type="predicted"/>
<feature type="region of interest" description="Disordered" evidence="1">
    <location>
        <begin position="1"/>
        <end position="35"/>
    </location>
</feature>
<dbReference type="AlphaFoldDB" id="A0A7R8YRF6"/>
<sequence>MPKNRHFKSLGKDRNSSQVIQHSSSNRRQQLQQSPQIKSILKNVNLNEYMSAVSDVFRQRLVEKSRDNEGHVRSQSPTPLALMSSSSEVATNSKMQVLKRKHVKFCDVVQAFSIGDGWKMSTFVEKLKSEVDQQDRSKKLRDNYRHYMTKFSPLPKGL</sequence>
<organism evidence="2 3">
    <name type="scientific">Hermetia illucens</name>
    <name type="common">Black soldier fly</name>
    <dbReference type="NCBI Taxonomy" id="343691"/>
    <lineage>
        <taxon>Eukaryota</taxon>
        <taxon>Metazoa</taxon>
        <taxon>Ecdysozoa</taxon>
        <taxon>Arthropoda</taxon>
        <taxon>Hexapoda</taxon>
        <taxon>Insecta</taxon>
        <taxon>Pterygota</taxon>
        <taxon>Neoptera</taxon>
        <taxon>Endopterygota</taxon>
        <taxon>Diptera</taxon>
        <taxon>Brachycera</taxon>
        <taxon>Stratiomyomorpha</taxon>
        <taxon>Stratiomyidae</taxon>
        <taxon>Hermetiinae</taxon>
        <taxon>Hermetia</taxon>
    </lineage>
</organism>
<keyword evidence="3" id="KW-1185">Reference proteome</keyword>
<name>A0A7R8YRF6_HERIL</name>
<dbReference type="EMBL" id="LR899010">
    <property type="protein sequence ID" value="CAD7081465.1"/>
    <property type="molecule type" value="Genomic_DNA"/>
</dbReference>
<evidence type="ECO:0000256" key="1">
    <source>
        <dbReference type="SAM" id="MobiDB-lite"/>
    </source>
</evidence>
<accession>A0A7R8YRF6</accession>
<feature type="region of interest" description="Disordered" evidence="1">
    <location>
        <begin position="64"/>
        <end position="86"/>
    </location>
</feature>
<dbReference type="InParanoid" id="A0A7R8YRF6"/>
<evidence type="ECO:0000313" key="2">
    <source>
        <dbReference type="EMBL" id="CAD7081465.1"/>
    </source>
</evidence>
<gene>
    <name evidence="2" type="ORF">HERILL_LOCUS4567</name>
</gene>
<evidence type="ECO:0000313" key="3">
    <source>
        <dbReference type="Proteomes" id="UP000594454"/>
    </source>
</evidence>